<dbReference type="STRING" id="1962263.BS637_08175"/>
<dbReference type="InterPro" id="IPR025531">
    <property type="entry name" value="DUF4418"/>
</dbReference>
<dbReference type="EMBL" id="MRAE01000001">
    <property type="protein sequence ID" value="OOO69946.1"/>
    <property type="molecule type" value="Genomic_DNA"/>
</dbReference>
<evidence type="ECO:0000256" key="1">
    <source>
        <dbReference type="SAM" id="Phobius"/>
    </source>
</evidence>
<keyword evidence="1" id="KW-0472">Membrane</keyword>
<dbReference type="Pfam" id="PF14387">
    <property type="entry name" value="DUF4418"/>
    <property type="match status" value="1"/>
</dbReference>
<accession>A0A1S9II20</accession>
<organism evidence="2 3">
    <name type="scientific">Clostridium tepidum</name>
    <dbReference type="NCBI Taxonomy" id="1962263"/>
    <lineage>
        <taxon>Bacteria</taxon>
        <taxon>Bacillati</taxon>
        <taxon>Bacillota</taxon>
        <taxon>Clostridia</taxon>
        <taxon>Eubacteriales</taxon>
        <taxon>Clostridiaceae</taxon>
        <taxon>Clostridium</taxon>
    </lineage>
</organism>
<name>A0A1S9II20_9CLOT</name>
<proteinExistence type="predicted"/>
<dbReference type="Proteomes" id="UP000190256">
    <property type="component" value="Unassembled WGS sequence"/>
</dbReference>
<keyword evidence="1" id="KW-1133">Transmembrane helix</keyword>
<evidence type="ECO:0000313" key="2">
    <source>
        <dbReference type="EMBL" id="OOO69946.1"/>
    </source>
</evidence>
<sequence>MKRKIISVISILLSILLAICPWTLFKACPTTKKVMKCHWCCKAIIPIAIILIIIGIFQLVSKIMSL</sequence>
<feature type="transmembrane region" description="Helical" evidence="1">
    <location>
        <begin position="43"/>
        <end position="60"/>
    </location>
</feature>
<dbReference type="AlphaFoldDB" id="A0A1S9II20"/>
<gene>
    <name evidence="2" type="ORF">BS638_00765</name>
</gene>
<keyword evidence="1" id="KW-0812">Transmembrane</keyword>
<evidence type="ECO:0000313" key="3">
    <source>
        <dbReference type="Proteomes" id="UP000190256"/>
    </source>
</evidence>
<dbReference type="RefSeq" id="WP_158076999.1">
    <property type="nucleotide sequence ID" value="NZ_JADPGM010000006.1"/>
</dbReference>
<protein>
    <submittedName>
        <fullName evidence="2">Uncharacterized protein</fullName>
    </submittedName>
</protein>
<reference evidence="2 3" key="1">
    <citation type="submission" date="2016-12" db="EMBL/GenBank/DDBJ databases">
        <title>Clostridium tepidum sp. nov., a close relative of Clostridium sporogenes and Clostridium botulinum Group I.</title>
        <authorList>
            <person name="Dobritsa A.P."/>
            <person name="Kutumbaka K.K."/>
            <person name="Werner K."/>
            <person name="Wiedmann M."/>
            <person name="Asmus A."/>
            <person name="Samadpour M."/>
        </authorList>
    </citation>
    <scope>NUCLEOTIDE SEQUENCE [LARGE SCALE GENOMIC DNA]</scope>
    <source>
        <strain evidence="2 3">IEH 97212</strain>
    </source>
</reference>
<comment type="caution">
    <text evidence="2">The sequence shown here is derived from an EMBL/GenBank/DDBJ whole genome shotgun (WGS) entry which is preliminary data.</text>
</comment>